<protein>
    <submittedName>
        <fullName evidence="1">Uncharacterized protein</fullName>
    </submittedName>
</protein>
<dbReference type="KEGG" id="api:115034986"/>
<reference evidence="1" key="2">
    <citation type="submission" date="2022-06" db="UniProtKB">
        <authorList>
            <consortium name="EnsemblMetazoa"/>
        </authorList>
    </citation>
    <scope>IDENTIFICATION</scope>
</reference>
<keyword evidence="2" id="KW-1185">Reference proteome</keyword>
<evidence type="ECO:0000313" key="2">
    <source>
        <dbReference type="Proteomes" id="UP000007819"/>
    </source>
</evidence>
<organism evidence="1 2">
    <name type="scientific">Acyrthosiphon pisum</name>
    <name type="common">Pea aphid</name>
    <dbReference type="NCBI Taxonomy" id="7029"/>
    <lineage>
        <taxon>Eukaryota</taxon>
        <taxon>Metazoa</taxon>
        <taxon>Ecdysozoa</taxon>
        <taxon>Arthropoda</taxon>
        <taxon>Hexapoda</taxon>
        <taxon>Insecta</taxon>
        <taxon>Pterygota</taxon>
        <taxon>Neoptera</taxon>
        <taxon>Paraneoptera</taxon>
        <taxon>Hemiptera</taxon>
        <taxon>Sternorrhyncha</taxon>
        <taxon>Aphidomorpha</taxon>
        <taxon>Aphidoidea</taxon>
        <taxon>Aphididae</taxon>
        <taxon>Macrosiphini</taxon>
        <taxon>Acyrthosiphon</taxon>
    </lineage>
</organism>
<dbReference type="GeneID" id="115034986"/>
<proteinExistence type="predicted"/>
<dbReference type="RefSeq" id="XP_029348471.1">
    <property type="nucleotide sequence ID" value="XM_029492611.1"/>
</dbReference>
<sequence>MANSLIDCTTFFVDNNIFINIGLDPDFLLNCVICVSNNTQYVKMSVEFYKSLNIGIKNINFLLPSHLLLDEFKLVSIEEFNGDNVLSIKCLEKDQTVQLTEENVSRFLHLSDAIEEVIQVKTMYTRSTALLQACEISMYLGKEMPLPKDTKISEVEDYLTRIDVQELKGQLQFTGLCLIADLKMKAVKQLARGWLSSSTKTESEVNRLTRVERKRAKVTRRLSFHL</sequence>
<dbReference type="EnsemblMetazoa" id="XM_029492611.1">
    <property type="protein sequence ID" value="XP_029348471.1"/>
    <property type="gene ID" value="LOC115034986"/>
</dbReference>
<evidence type="ECO:0000313" key="1">
    <source>
        <dbReference type="EnsemblMetazoa" id="XP_029348471.1"/>
    </source>
</evidence>
<reference evidence="2" key="1">
    <citation type="submission" date="2010-06" db="EMBL/GenBank/DDBJ databases">
        <authorList>
            <person name="Jiang H."/>
            <person name="Abraham K."/>
            <person name="Ali S."/>
            <person name="Alsbrooks S.L."/>
            <person name="Anim B.N."/>
            <person name="Anosike U.S."/>
            <person name="Attaway T."/>
            <person name="Bandaranaike D.P."/>
            <person name="Battles P.K."/>
            <person name="Bell S.N."/>
            <person name="Bell A.V."/>
            <person name="Beltran B."/>
            <person name="Bickham C."/>
            <person name="Bustamante Y."/>
            <person name="Caleb T."/>
            <person name="Canada A."/>
            <person name="Cardenas V."/>
            <person name="Carter K."/>
            <person name="Chacko J."/>
            <person name="Chandrabose M.N."/>
            <person name="Chavez D."/>
            <person name="Chavez A."/>
            <person name="Chen L."/>
            <person name="Chu H.-S."/>
            <person name="Claassen K.J."/>
            <person name="Cockrell R."/>
            <person name="Collins M."/>
            <person name="Cooper J.A."/>
            <person name="Cree A."/>
            <person name="Curry S.M."/>
            <person name="Da Y."/>
            <person name="Dao M.D."/>
            <person name="Das B."/>
            <person name="Davila M.-L."/>
            <person name="Davy-Carroll L."/>
            <person name="Denson S."/>
            <person name="Dinh H."/>
            <person name="Ebong V.E."/>
            <person name="Edwards J.R."/>
            <person name="Egan A."/>
            <person name="El-Daye J."/>
            <person name="Escobedo L."/>
            <person name="Fernandez S."/>
            <person name="Fernando P.R."/>
            <person name="Flagg N."/>
            <person name="Forbes L.D."/>
            <person name="Fowler R.G."/>
            <person name="Fu Q."/>
            <person name="Gabisi R.A."/>
            <person name="Ganer J."/>
            <person name="Garbino Pronczuk A."/>
            <person name="Garcia R.M."/>
            <person name="Garner T."/>
            <person name="Garrett T.E."/>
            <person name="Gonzalez D.A."/>
            <person name="Hamid H."/>
            <person name="Hawkins E.S."/>
            <person name="Hirani K."/>
            <person name="Hogues M.E."/>
            <person name="Hollins B."/>
            <person name="Hsiao C.-H."/>
            <person name="Jabil R."/>
            <person name="James M.L."/>
            <person name="Jhangiani S.N."/>
            <person name="Johnson B."/>
            <person name="Johnson Q."/>
            <person name="Joshi V."/>
            <person name="Kalu J.B."/>
            <person name="Kam C."/>
            <person name="Kashfia A."/>
            <person name="Keebler J."/>
            <person name="Kisamo H."/>
            <person name="Kovar C.L."/>
            <person name="Lago L.A."/>
            <person name="Lai C.-Y."/>
            <person name="Laidlaw J."/>
            <person name="Lara F."/>
            <person name="Le T.-K."/>
            <person name="Lee S.L."/>
            <person name="Legall F.H."/>
            <person name="Lemon S.J."/>
            <person name="Lewis L.R."/>
            <person name="Li B."/>
            <person name="Liu Y."/>
            <person name="Liu Y.-S."/>
            <person name="Lopez J."/>
            <person name="Lozado R.J."/>
            <person name="Lu J."/>
            <person name="Madu R.C."/>
            <person name="Maheshwari M."/>
            <person name="Maheshwari R."/>
            <person name="Malloy K."/>
            <person name="Martinez E."/>
            <person name="Mathew T."/>
            <person name="Mercado I.C."/>
            <person name="Mercado C."/>
            <person name="Meyer B."/>
            <person name="Montgomery K."/>
            <person name="Morgan M.B."/>
            <person name="Munidasa M."/>
            <person name="Nazareth L.V."/>
            <person name="Nelson J."/>
            <person name="Ng B.M."/>
            <person name="Nguyen N.B."/>
            <person name="Nguyen P.Q."/>
            <person name="Nguyen T."/>
            <person name="Obregon M."/>
            <person name="Okwuonu G.O."/>
            <person name="Onwere C.G."/>
            <person name="Orozco G."/>
            <person name="Parra A."/>
            <person name="Patel S."/>
            <person name="Patil S."/>
            <person name="Perez A."/>
            <person name="Perez Y."/>
            <person name="Pham C."/>
            <person name="Primus E.L."/>
            <person name="Pu L.-L."/>
            <person name="Puazo M."/>
            <person name="Qin X."/>
            <person name="Quiroz J.B."/>
            <person name="Reese J."/>
            <person name="Richards S."/>
            <person name="Rives C.M."/>
            <person name="Robberts R."/>
            <person name="Ruiz S.J."/>
            <person name="Ruiz M.J."/>
            <person name="Santibanez J."/>
            <person name="Schneider B.W."/>
            <person name="Sisson I."/>
            <person name="Smith M."/>
            <person name="Sodergren E."/>
            <person name="Song X.-Z."/>
            <person name="Song B.B."/>
            <person name="Summersgill H."/>
            <person name="Thelus R."/>
            <person name="Thornton R.D."/>
            <person name="Trejos Z.Y."/>
            <person name="Usmani K."/>
            <person name="Vattathil S."/>
            <person name="Villasana D."/>
            <person name="Walker D.L."/>
            <person name="Wang S."/>
            <person name="Wang K."/>
            <person name="White C.S."/>
            <person name="Williams A.C."/>
            <person name="Williamson J."/>
            <person name="Wilson K."/>
            <person name="Woghiren I.O."/>
            <person name="Woodworth J.R."/>
            <person name="Worley K.C."/>
            <person name="Wright R.A."/>
            <person name="Wu W."/>
            <person name="Young L."/>
            <person name="Zhang L."/>
            <person name="Zhang J."/>
            <person name="Zhu Y."/>
            <person name="Muzny D.M."/>
            <person name="Weinstock G."/>
            <person name="Gibbs R.A."/>
        </authorList>
    </citation>
    <scope>NUCLEOTIDE SEQUENCE [LARGE SCALE GENOMIC DNA]</scope>
    <source>
        <strain evidence="2">LSR1</strain>
    </source>
</reference>
<name>A0A8R2JW79_ACYPI</name>
<dbReference type="OrthoDB" id="6591312at2759"/>
<accession>A0A8R2JW79</accession>
<dbReference type="AlphaFoldDB" id="A0A8R2JW79"/>
<dbReference type="Proteomes" id="UP000007819">
    <property type="component" value="Unassembled WGS sequence"/>
</dbReference>